<gene>
    <name evidence="1" type="ORF">UFOVP88_60</name>
</gene>
<organism evidence="1">
    <name type="scientific">uncultured Caudovirales phage</name>
    <dbReference type="NCBI Taxonomy" id="2100421"/>
    <lineage>
        <taxon>Viruses</taxon>
        <taxon>Duplodnaviria</taxon>
        <taxon>Heunggongvirae</taxon>
        <taxon>Uroviricota</taxon>
        <taxon>Caudoviricetes</taxon>
        <taxon>Peduoviridae</taxon>
        <taxon>Maltschvirus</taxon>
        <taxon>Maltschvirus maltsch</taxon>
    </lineage>
</organism>
<accession>A0A6J5KZS4</accession>
<proteinExistence type="predicted"/>
<reference evidence="1" key="1">
    <citation type="submission" date="2020-04" db="EMBL/GenBank/DDBJ databases">
        <authorList>
            <person name="Chiriac C."/>
            <person name="Salcher M."/>
            <person name="Ghai R."/>
            <person name="Kavagutti S V."/>
        </authorList>
    </citation>
    <scope>NUCLEOTIDE SEQUENCE</scope>
</reference>
<name>A0A6J5KZS4_9CAUD</name>
<evidence type="ECO:0000313" key="1">
    <source>
        <dbReference type="EMBL" id="CAB4126443.1"/>
    </source>
</evidence>
<protein>
    <submittedName>
        <fullName evidence="1">Uncharacterized protein</fullName>
    </submittedName>
</protein>
<sequence>MKKYVYLLFVFTGCSLNRAQIDKDLDAVSTLESELLKPISEPDVVK</sequence>
<dbReference type="EMBL" id="LR796195">
    <property type="protein sequence ID" value="CAB4126443.1"/>
    <property type="molecule type" value="Genomic_DNA"/>
</dbReference>